<dbReference type="SUPFAM" id="SSF50630">
    <property type="entry name" value="Acid proteases"/>
    <property type="match status" value="1"/>
</dbReference>
<dbReference type="InterPro" id="IPR001969">
    <property type="entry name" value="Aspartic_peptidase_AS"/>
</dbReference>
<evidence type="ECO:0000313" key="2">
    <source>
        <dbReference type="Proteomes" id="UP001634394"/>
    </source>
</evidence>
<evidence type="ECO:0008006" key="3">
    <source>
        <dbReference type="Google" id="ProtNLM"/>
    </source>
</evidence>
<protein>
    <recommendedName>
        <fullName evidence="3">Peptidase A2 domain-containing protein</fullName>
    </recommendedName>
</protein>
<comment type="caution">
    <text evidence="1">The sequence shown here is derived from an EMBL/GenBank/DDBJ whole genome shotgun (WGS) entry which is preliminary data.</text>
</comment>
<dbReference type="PROSITE" id="PS00141">
    <property type="entry name" value="ASP_PROTEASE"/>
    <property type="match status" value="1"/>
</dbReference>
<accession>A0ABD3XLJ5</accession>
<dbReference type="Gene3D" id="2.40.70.10">
    <property type="entry name" value="Acid Proteases"/>
    <property type="match status" value="1"/>
</dbReference>
<feature type="non-terminal residue" evidence="1">
    <location>
        <position position="1"/>
    </location>
</feature>
<dbReference type="InterPro" id="IPR021109">
    <property type="entry name" value="Peptidase_aspartic_dom_sf"/>
</dbReference>
<evidence type="ECO:0000313" key="1">
    <source>
        <dbReference type="EMBL" id="KAL3887117.1"/>
    </source>
</evidence>
<name>A0ABD3XLJ5_SINWO</name>
<dbReference type="Proteomes" id="UP001634394">
    <property type="component" value="Unassembled WGS sequence"/>
</dbReference>
<dbReference type="Pfam" id="PF13975">
    <property type="entry name" value="gag-asp_proteas"/>
    <property type="match status" value="1"/>
</dbReference>
<keyword evidence="2" id="KW-1185">Reference proteome</keyword>
<dbReference type="CDD" id="cd00303">
    <property type="entry name" value="retropepsin_like"/>
    <property type="match status" value="1"/>
</dbReference>
<organism evidence="1 2">
    <name type="scientific">Sinanodonta woodiana</name>
    <name type="common">Chinese pond mussel</name>
    <name type="synonym">Anodonta woodiana</name>
    <dbReference type="NCBI Taxonomy" id="1069815"/>
    <lineage>
        <taxon>Eukaryota</taxon>
        <taxon>Metazoa</taxon>
        <taxon>Spiralia</taxon>
        <taxon>Lophotrochozoa</taxon>
        <taxon>Mollusca</taxon>
        <taxon>Bivalvia</taxon>
        <taxon>Autobranchia</taxon>
        <taxon>Heteroconchia</taxon>
        <taxon>Palaeoheterodonta</taxon>
        <taxon>Unionida</taxon>
        <taxon>Unionoidea</taxon>
        <taxon>Unionidae</taxon>
        <taxon>Unioninae</taxon>
        <taxon>Sinanodonta</taxon>
    </lineage>
</organism>
<reference evidence="1 2" key="1">
    <citation type="submission" date="2024-11" db="EMBL/GenBank/DDBJ databases">
        <title>Chromosome-level genome assembly of the freshwater bivalve Anodonta woodiana.</title>
        <authorList>
            <person name="Chen X."/>
        </authorList>
    </citation>
    <scope>NUCLEOTIDE SEQUENCE [LARGE SCALE GENOMIC DNA]</scope>
    <source>
        <strain evidence="1">MN2024</strain>
        <tissue evidence="1">Gills</tissue>
    </source>
</reference>
<feature type="non-terminal residue" evidence="1">
    <location>
        <position position="239"/>
    </location>
</feature>
<sequence>GHICGIQAQFLIDSGSTSTLLSYRVYKKIKVDKRPQLKEQQITVQDINGNCLHVYGLIDVDIKMDEKILNHHFLICDITEEGIIGQDFLLKFIDKIDYKGLRLITGNGDISCWIGGEAEMISRVTVKRTTQLQPNTVTWVPINVLKSEFLAEDGIIEVSHRVSETHRVCLISGIVNTRADDKYIPVINFDDSETILNVNTDIGTCESYYEKNQPIHRCASVTIKPDIPAVDQLPDHLKD</sequence>
<dbReference type="AlphaFoldDB" id="A0ABD3XLJ5"/>
<gene>
    <name evidence="1" type="ORF">ACJMK2_027073</name>
</gene>
<proteinExistence type="predicted"/>
<dbReference type="EMBL" id="JBJQND010000002">
    <property type="protein sequence ID" value="KAL3887117.1"/>
    <property type="molecule type" value="Genomic_DNA"/>
</dbReference>